<dbReference type="Proteomes" id="UP000187074">
    <property type="component" value="Unassembled WGS sequence"/>
</dbReference>
<comment type="caution">
    <text evidence="4">The sequence shown here is derived from an EMBL/GenBank/DDBJ whole genome shotgun (WGS) entry which is preliminary data.</text>
</comment>
<evidence type="ECO:0000256" key="2">
    <source>
        <dbReference type="PROSITE-ProRule" id="PRU00335"/>
    </source>
</evidence>
<feature type="domain" description="HTH tetR-type" evidence="3">
    <location>
        <begin position="8"/>
        <end position="68"/>
    </location>
</feature>
<evidence type="ECO:0000256" key="1">
    <source>
        <dbReference type="ARBA" id="ARBA00023125"/>
    </source>
</evidence>
<name>A0A1R1AWE6_PAELA</name>
<dbReference type="OrthoDB" id="9789566at2"/>
<feature type="DNA-binding region" description="H-T-H motif" evidence="2">
    <location>
        <begin position="31"/>
        <end position="50"/>
    </location>
</feature>
<dbReference type="InterPro" id="IPR050109">
    <property type="entry name" value="HTH-type_TetR-like_transc_reg"/>
</dbReference>
<dbReference type="PROSITE" id="PS50977">
    <property type="entry name" value="HTH_TETR_2"/>
    <property type="match status" value="1"/>
</dbReference>
<proteinExistence type="predicted"/>
<reference evidence="4 5" key="1">
    <citation type="submission" date="2016-11" db="EMBL/GenBank/DDBJ databases">
        <title>Paenibacillus species isolates.</title>
        <authorList>
            <person name="Beno S.M."/>
        </authorList>
    </citation>
    <scope>NUCLEOTIDE SEQUENCE [LARGE SCALE GENOMIC DNA]</scope>
    <source>
        <strain evidence="4 5">FSL F4-0100</strain>
    </source>
</reference>
<dbReference type="SUPFAM" id="SSF46689">
    <property type="entry name" value="Homeodomain-like"/>
    <property type="match status" value="1"/>
</dbReference>
<dbReference type="PANTHER" id="PTHR30055">
    <property type="entry name" value="HTH-TYPE TRANSCRIPTIONAL REGULATOR RUTR"/>
    <property type="match status" value="1"/>
</dbReference>
<dbReference type="PANTHER" id="PTHR30055:SF226">
    <property type="entry name" value="HTH-TYPE TRANSCRIPTIONAL REGULATOR PKSA"/>
    <property type="match status" value="1"/>
</dbReference>
<protein>
    <submittedName>
        <fullName evidence="4">TetR family transcriptional regulator</fullName>
    </submittedName>
</protein>
<dbReference type="PROSITE" id="PS01081">
    <property type="entry name" value="HTH_TETR_1"/>
    <property type="match status" value="1"/>
</dbReference>
<evidence type="ECO:0000313" key="5">
    <source>
        <dbReference type="Proteomes" id="UP000187074"/>
    </source>
</evidence>
<sequence length="204" mass="23105">MASPDHSNDTKEKILQTTLDVIKREGFDSVTIRKIASRSDANIALVNYYFGSKDKLINEAIKGLLIGFRDTFDVLDHVSVPPKERLKLFLTRYVQVIQQYPELVLHTIAAGSAMFASQHEYGEFLQATGFHKLQKVFTEITGEERPDSLMMMVTQIFGAIFLPALMKPLLESGAGVKPAPIDRQIDFLFERYFPEYGEAKERGK</sequence>
<evidence type="ECO:0000259" key="3">
    <source>
        <dbReference type="PROSITE" id="PS50977"/>
    </source>
</evidence>
<dbReference type="InterPro" id="IPR001647">
    <property type="entry name" value="HTH_TetR"/>
</dbReference>
<evidence type="ECO:0000313" key="4">
    <source>
        <dbReference type="EMBL" id="OME89990.1"/>
    </source>
</evidence>
<dbReference type="Pfam" id="PF00440">
    <property type="entry name" value="TetR_N"/>
    <property type="match status" value="1"/>
</dbReference>
<gene>
    <name evidence="4" type="ORF">BK123_22025</name>
</gene>
<dbReference type="RefSeq" id="WP_076324531.1">
    <property type="nucleotide sequence ID" value="NZ_MRTF01000008.1"/>
</dbReference>
<dbReference type="InterPro" id="IPR023772">
    <property type="entry name" value="DNA-bd_HTH_TetR-type_CS"/>
</dbReference>
<dbReference type="GO" id="GO:0000976">
    <property type="term" value="F:transcription cis-regulatory region binding"/>
    <property type="evidence" value="ECO:0007669"/>
    <property type="project" value="TreeGrafter"/>
</dbReference>
<dbReference type="InterPro" id="IPR009057">
    <property type="entry name" value="Homeodomain-like_sf"/>
</dbReference>
<dbReference type="EMBL" id="MRTF01000008">
    <property type="protein sequence ID" value="OME89990.1"/>
    <property type="molecule type" value="Genomic_DNA"/>
</dbReference>
<dbReference type="Gene3D" id="1.10.357.10">
    <property type="entry name" value="Tetracycline Repressor, domain 2"/>
    <property type="match status" value="1"/>
</dbReference>
<dbReference type="GO" id="GO:0003700">
    <property type="term" value="F:DNA-binding transcription factor activity"/>
    <property type="evidence" value="ECO:0007669"/>
    <property type="project" value="TreeGrafter"/>
</dbReference>
<organism evidence="4 5">
    <name type="scientific">Paenibacillus lautus</name>
    <name type="common">Bacillus lautus</name>
    <dbReference type="NCBI Taxonomy" id="1401"/>
    <lineage>
        <taxon>Bacteria</taxon>
        <taxon>Bacillati</taxon>
        <taxon>Bacillota</taxon>
        <taxon>Bacilli</taxon>
        <taxon>Bacillales</taxon>
        <taxon>Paenibacillaceae</taxon>
        <taxon>Paenibacillus</taxon>
    </lineage>
</organism>
<keyword evidence="1 2" id="KW-0238">DNA-binding</keyword>
<dbReference type="STRING" id="1401.BK123_22025"/>
<accession>A0A1R1AWE6</accession>
<dbReference type="AlphaFoldDB" id="A0A1R1AWE6"/>